<reference evidence="3" key="1">
    <citation type="submission" date="2016-10" db="EMBL/GenBank/DDBJ databases">
        <title>Comparative genomics uncovers the prolific and rare metabolic potential of the cyanobacterial genus Moorea.</title>
        <authorList>
            <person name="Leao T."/>
            <person name="Castelao G."/>
            <person name="Korobeynikov A."/>
            <person name="Monroe E.A."/>
            <person name="Podell S."/>
            <person name="Glukhov E."/>
            <person name="Allen E."/>
            <person name="Gerwick W.H."/>
            <person name="Gerwick L."/>
        </authorList>
    </citation>
    <scope>NUCLEOTIDE SEQUENCE [LARGE SCALE GENOMIC DNA]</scope>
    <source>
        <strain evidence="3">PAL-8-15-08-1</strain>
    </source>
</reference>
<gene>
    <name evidence="2" type="ORF">BJP34_24465</name>
</gene>
<feature type="signal peptide" evidence="1">
    <location>
        <begin position="1"/>
        <end position="26"/>
    </location>
</feature>
<dbReference type="OrthoDB" id="583568at2"/>
<evidence type="ECO:0008006" key="4">
    <source>
        <dbReference type="Google" id="ProtNLM"/>
    </source>
</evidence>
<proteinExistence type="predicted"/>
<evidence type="ECO:0000313" key="2">
    <source>
        <dbReference type="EMBL" id="AOX02174.1"/>
    </source>
</evidence>
<dbReference type="NCBIfam" id="TIGR02595">
    <property type="entry name" value="PEP_CTERM"/>
    <property type="match status" value="1"/>
</dbReference>
<evidence type="ECO:0000313" key="3">
    <source>
        <dbReference type="Proteomes" id="UP000177870"/>
    </source>
</evidence>
<dbReference type="EMBL" id="CP017599">
    <property type="protein sequence ID" value="AOX02174.1"/>
    <property type="molecule type" value="Genomic_DNA"/>
</dbReference>
<protein>
    <recommendedName>
        <fullName evidence="4">PEP-CTERM protein-sorting domain-containing protein</fullName>
    </recommendedName>
</protein>
<dbReference type="RefSeq" id="WP_070394595.1">
    <property type="nucleotide sequence ID" value="NZ_CP017599.1"/>
</dbReference>
<sequence>MKITKFLSSGLVLGSIVLGAVGQAQAADIFNSWLADEAHIYPKDTKWSGHAFWFPELDSGRFVFDTSGIFNEYDDGTANLLGTIVSELDDTKKWDVDIWFDSTPEPWGGPKKELPKSEYAENGGSVDTTTWRYYNMNETRATLTGVDFYDGKELNLYQRPENGKYSFQVGVGANGKNTNFGMSGWLGTTGSFTLTQADINVDLTPNPGGPSNSRPVPEPMTMGLLSLSLLGLSVTSLKRKSKKLV</sequence>
<name>A0A1D8TX74_9CYAN</name>
<accession>A0A1D8TX74</accession>
<evidence type="ECO:0000256" key="1">
    <source>
        <dbReference type="SAM" id="SignalP"/>
    </source>
</evidence>
<dbReference type="InterPro" id="IPR013424">
    <property type="entry name" value="Ice-binding_C"/>
</dbReference>
<organism evidence="2 3">
    <name type="scientific">Moorena producens PAL-8-15-08-1</name>
    <dbReference type="NCBI Taxonomy" id="1458985"/>
    <lineage>
        <taxon>Bacteria</taxon>
        <taxon>Bacillati</taxon>
        <taxon>Cyanobacteriota</taxon>
        <taxon>Cyanophyceae</taxon>
        <taxon>Coleofasciculales</taxon>
        <taxon>Coleofasciculaceae</taxon>
        <taxon>Moorena</taxon>
    </lineage>
</organism>
<dbReference type="AlphaFoldDB" id="A0A1D8TX74"/>
<dbReference type="KEGG" id="mpro:BJP34_24465"/>
<feature type="chain" id="PRO_5009438886" description="PEP-CTERM protein-sorting domain-containing protein" evidence="1">
    <location>
        <begin position="27"/>
        <end position="245"/>
    </location>
</feature>
<dbReference type="Proteomes" id="UP000177870">
    <property type="component" value="Chromosome"/>
</dbReference>
<keyword evidence="1" id="KW-0732">Signal</keyword>